<dbReference type="EnsemblMetazoa" id="AMIN014804-RA">
    <property type="protein sequence ID" value="AMIN014804-PA"/>
    <property type="gene ID" value="AMIN014804"/>
</dbReference>
<organism evidence="1 2">
    <name type="scientific">Anopheles minimus</name>
    <dbReference type="NCBI Taxonomy" id="112268"/>
    <lineage>
        <taxon>Eukaryota</taxon>
        <taxon>Metazoa</taxon>
        <taxon>Ecdysozoa</taxon>
        <taxon>Arthropoda</taxon>
        <taxon>Hexapoda</taxon>
        <taxon>Insecta</taxon>
        <taxon>Pterygota</taxon>
        <taxon>Neoptera</taxon>
        <taxon>Endopterygota</taxon>
        <taxon>Diptera</taxon>
        <taxon>Nematocera</taxon>
        <taxon>Culicoidea</taxon>
        <taxon>Culicidae</taxon>
        <taxon>Anophelinae</taxon>
        <taxon>Anopheles</taxon>
    </lineage>
</organism>
<reference evidence="2" key="1">
    <citation type="submission" date="2013-03" db="EMBL/GenBank/DDBJ databases">
        <title>The Genome Sequence of Anopheles minimus MINIMUS1.</title>
        <authorList>
            <consortium name="The Broad Institute Genomics Platform"/>
            <person name="Neafsey D.E."/>
            <person name="Walton C."/>
            <person name="Walker B."/>
            <person name="Young S.K."/>
            <person name="Zeng Q."/>
            <person name="Gargeya S."/>
            <person name="Fitzgerald M."/>
            <person name="Haas B."/>
            <person name="Abouelleil A."/>
            <person name="Allen A.W."/>
            <person name="Alvarado L."/>
            <person name="Arachchi H.M."/>
            <person name="Berlin A.M."/>
            <person name="Chapman S.B."/>
            <person name="Gainer-Dewar J."/>
            <person name="Goldberg J."/>
            <person name="Griggs A."/>
            <person name="Gujja S."/>
            <person name="Hansen M."/>
            <person name="Howarth C."/>
            <person name="Imamovic A."/>
            <person name="Ireland A."/>
            <person name="Larimer J."/>
            <person name="McCowan C."/>
            <person name="Murphy C."/>
            <person name="Pearson M."/>
            <person name="Poon T.W."/>
            <person name="Priest M."/>
            <person name="Roberts A."/>
            <person name="Saif S."/>
            <person name="Shea T."/>
            <person name="Sisk P."/>
            <person name="Sykes S."/>
            <person name="Wortman J."/>
            <person name="Nusbaum C."/>
            <person name="Birren B."/>
        </authorList>
    </citation>
    <scope>NUCLEOTIDE SEQUENCE [LARGE SCALE GENOMIC DNA]</scope>
    <source>
        <strain evidence="2">MINIMUS1</strain>
    </source>
</reference>
<dbReference type="Proteomes" id="UP000075920">
    <property type="component" value="Unassembled WGS sequence"/>
</dbReference>
<sequence length="31" mass="3346">MEMLPKQRISECGKKSCTSAQEDLISQCSGG</sequence>
<keyword evidence="2" id="KW-1185">Reference proteome</keyword>
<dbReference type="VEuPathDB" id="VectorBase:AMIN014804"/>
<reference evidence="1" key="2">
    <citation type="submission" date="2020-05" db="UniProtKB">
        <authorList>
            <consortium name="EnsemblMetazoa"/>
        </authorList>
    </citation>
    <scope>IDENTIFICATION</scope>
    <source>
        <strain evidence="1">MINIMUS1</strain>
    </source>
</reference>
<accession>A0A182WQ78</accession>
<evidence type="ECO:0000313" key="1">
    <source>
        <dbReference type="EnsemblMetazoa" id="AMIN014804-PA"/>
    </source>
</evidence>
<proteinExistence type="predicted"/>
<name>A0A182WQ78_9DIPT</name>
<protein>
    <submittedName>
        <fullName evidence="1">Uncharacterized protein</fullName>
    </submittedName>
</protein>
<dbReference type="AlphaFoldDB" id="A0A182WQ78"/>
<evidence type="ECO:0000313" key="2">
    <source>
        <dbReference type="Proteomes" id="UP000075920"/>
    </source>
</evidence>